<dbReference type="InterPro" id="IPR001412">
    <property type="entry name" value="aa-tRNA-synth_I_CS"/>
</dbReference>
<dbReference type="EMBL" id="JAINUF010000007">
    <property type="protein sequence ID" value="KAJ8354308.1"/>
    <property type="molecule type" value="Genomic_DNA"/>
</dbReference>
<dbReference type="Gene3D" id="1.10.730.10">
    <property type="entry name" value="Isoleucyl-tRNA Synthetase, Domain 1"/>
    <property type="match status" value="2"/>
</dbReference>
<evidence type="ECO:0000259" key="14">
    <source>
        <dbReference type="Pfam" id="PF08264"/>
    </source>
</evidence>
<feature type="domain" description="Leucyl-tRNA synthetase editing" evidence="15">
    <location>
        <begin position="463"/>
        <end position="622"/>
    </location>
</feature>
<dbReference type="SUPFAM" id="SSF50677">
    <property type="entry name" value="ValRS/IleRS/LeuRS editing domain"/>
    <property type="match status" value="1"/>
</dbReference>
<proteinExistence type="inferred from homology"/>
<comment type="caution">
    <text evidence="16">The sequence shown here is derived from an EMBL/GenBank/DDBJ whole genome shotgun (WGS) entry which is preliminary data.</text>
</comment>
<dbReference type="CDD" id="cd00812">
    <property type="entry name" value="LeuRS_core"/>
    <property type="match status" value="1"/>
</dbReference>
<evidence type="ECO:0000256" key="6">
    <source>
        <dbReference type="ARBA" id="ARBA00022840"/>
    </source>
</evidence>
<keyword evidence="4 11" id="KW-0436">Ligase</keyword>
<evidence type="ECO:0000256" key="12">
    <source>
        <dbReference type="SAM" id="MobiDB-lite"/>
    </source>
</evidence>
<dbReference type="PANTHER" id="PTHR43740">
    <property type="entry name" value="LEUCYL-TRNA SYNTHETASE"/>
    <property type="match status" value="1"/>
</dbReference>
<sequence length="1094" mass="123737">MREPGGTNESWRYKGAKHDTTRTHVKTQAVLGRSTTTGCGTASSVAHDFARKAQASAGVKQKRWYDTRCRGRAFAAGEQVWIYCPERKKGLSPKLRASWRGPGEVVERLSEVVYRIMSRRPLATPDAAEPEVSSDTVLPSEPEPSDTPLSATGRPKRHRRPPGHLRDFDFWITATFKPKHFVTAIEHRDWTMQMAGCRVALNHCALSWLCGLEGVPRVPAYHLLSCCRTLYSETGVWERDYRVETRRKVEQWWYPRVKEQWRRDTQKQENSQRKKFYVLSMFPYPSGRLHMGHVRVYTISDAIAHFQRMRGHQVLNPMGWDAFGLPAENAAIERELDPEEWTKSNIQLMREQLESLGLCFNWDREITTCLPSYYQWTQYLFVKLFKAGLAYQKEAQVNWDPVDQTVLADEQVDESGRSWRSGAMVEQKMLKQWFIRTTNYAKPLLDSLAELPEWYGVKGMQANWIGDCTGCNFDFLLKVNGQETGETLAAYTAAPEAVYGAAYLAILPSHRLLHGSSPVRPPLEKAFRPGIDCLTTVTALNIFTGREVPVVVSGCTEFQGHLDTVIGIPDSSKEEAAVAMALGLSWETVLESRPDGTQILLNSGEISGLSRQEAFDSITQKARERKVGGHLTSSRLRDWLISRQRYWGTPIPIVHCASCGPVAVPEQDLPVTLPKLPSLTGKGKSPLEAATEWTRCSCPRCKGPAQRETDTMDTFVDSAWYYFRYTDPHNTLRPFDRAQADHWMPVDVYIGGKEHAVMHLYYARFLSHFCHDHNLVSYREPFQKLLVQGLIKGQTFRVAESGQYLRREDIDFSGEEPVQTGSGNKLQVTWEKMSKSKHNGLDPQEVVQQYGIDTVRLYILYAAPPEQDILWDVKTDALPGVLRWQTRLWGLVSKLRAARQTGSAPNPTLLSKTERAAARKIWEYKNYTVAQVTDHFTEDFLLNAAISRLMGLTNTLSHASSRLVEHSVEFEEALSVLCVMTAPLAPHLACELWAGVSQVRNSLCPGREGDVLLQPWPSVDPEYLETPDTLEITVRINNKACGTVTVPWEVAQEADVVRELVLQSPLGLQLLGQCTIRKAILSPRTALINFLVED</sequence>
<dbReference type="PRINTS" id="PR00985">
    <property type="entry name" value="TRNASYNTHLEU"/>
</dbReference>
<evidence type="ECO:0000256" key="8">
    <source>
        <dbReference type="ARBA" id="ARBA00023146"/>
    </source>
</evidence>
<dbReference type="GO" id="GO:0006429">
    <property type="term" value="P:leucyl-tRNA aminoacylation"/>
    <property type="evidence" value="ECO:0007669"/>
    <property type="project" value="InterPro"/>
</dbReference>
<dbReference type="SUPFAM" id="SSF52374">
    <property type="entry name" value="Nucleotidylyl transferase"/>
    <property type="match status" value="1"/>
</dbReference>
<dbReference type="PANTHER" id="PTHR43740:SF2">
    <property type="entry name" value="LEUCINE--TRNA LIGASE, MITOCHONDRIAL"/>
    <property type="match status" value="1"/>
</dbReference>
<feature type="domain" description="Aminoacyl-tRNA synthetase class Ia" evidence="13">
    <location>
        <begin position="265"/>
        <end position="450"/>
    </location>
</feature>
<dbReference type="EC" id="6.1.1.4" evidence="3"/>
<evidence type="ECO:0000256" key="11">
    <source>
        <dbReference type="RuleBase" id="RU363035"/>
    </source>
</evidence>
<dbReference type="Pfam" id="PF08264">
    <property type="entry name" value="Anticodon_1"/>
    <property type="match status" value="1"/>
</dbReference>
<dbReference type="GO" id="GO:0005759">
    <property type="term" value="C:mitochondrial matrix"/>
    <property type="evidence" value="ECO:0007669"/>
    <property type="project" value="UniProtKB-SubCell"/>
</dbReference>
<dbReference type="Pfam" id="PF00133">
    <property type="entry name" value="tRNA-synt_1"/>
    <property type="match status" value="3"/>
</dbReference>
<dbReference type="InterPro" id="IPR014729">
    <property type="entry name" value="Rossmann-like_a/b/a_fold"/>
</dbReference>
<dbReference type="InterPro" id="IPR002302">
    <property type="entry name" value="Leu-tRNA-ligase"/>
</dbReference>
<evidence type="ECO:0000259" key="13">
    <source>
        <dbReference type="Pfam" id="PF00133"/>
    </source>
</evidence>
<comment type="subcellular location">
    <subcellularLocation>
        <location evidence="1">Mitochondrion matrix</location>
    </subcellularLocation>
</comment>
<keyword evidence="5 11" id="KW-0547">Nucleotide-binding</keyword>
<evidence type="ECO:0000256" key="5">
    <source>
        <dbReference type="ARBA" id="ARBA00022741"/>
    </source>
</evidence>
<dbReference type="FunFam" id="3.40.50.620:FF:000003">
    <property type="entry name" value="Leucine--tRNA ligase"/>
    <property type="match status" value="1"/>
</dbReference>
<keyword evidence="7 11" id="KW-0648">Protein biosynthesis</keyword>
<accession>A0A9Q1FAC7</accession>
<feature type="domain" description="Aminoacyl-tRNA synthetase class Ia" evidence="13">
    <location>
        <begin position="831"/>
        <end position="871"/>
    </location>
</feature>
<dbReference type="InterPro" id="IPR002300">
    <property type="entry name" value="aa-tRNA-synth_Ia"/>
</dbReference>
<dbReference type="PROSITE" id="PS00178">
    <property type="entry name" value="AA_TRNA_LIGASE_I"/>
    <property type="match status" value="1"/>
</dbReference>
<evidence type="ECO:0000256" key="9">
    <source>
        <dbReference type="ARBA" id="ARBA00030520"/>
    </source>
</evidence>
<dbReference type="Pfam" id="PF13603">
    <property type="entry name" value="tRNA-synt_1_2"/>
    <property type="match status" value="1"/>
</dbReference>
<dbReference type="GO" id="GO:0032543">
    <property type="term" value="P:mitochondrial translation"/>
    <property type="evidence" value="ECO:0007669"/>
    <property type="project" value="TreeGrafter"/>
</dbReference>
<comment type="catalytic activity">
    <reaction evidence="10">
        <text>tRNA(Leu) + L-leucine + ATP = L-leucyl-tRNA(Leu) + AMP + diphosphate</text>
        <dbReference type="Rhea" id="RHEA:11688"/>
        <dbReference type="Rhea" id="RHEA-COMP:9613"/>
        <dbReference type="Rhea" id="RHEA-COMP:9622"/>
        <dbReference type="ChEBI" id="CHEBI:30616"/>
        <dbReference type="ChEBI" id="CHEBI:33019"/>
        <dbReference type="ChEBI" id="CHEBI:57427"/>
        <dbReference type="ChEBI" id="CHEBI:78442"/>
        <dbReference type="ChEBI" id="CHEBI:78494"/>
        <dbReference type="ChEBI" id="CHEBI:456215"/>
        <dbReference type="EC" id="6.1.1.4"/>
    </reaction>
</comment>
<dbReference type="SUPFAM" id="SSF47323">
    <property type="entry name" value="Anticodon-binding domain of a subclass of class I aminoacyl-tRNA synthetases"/>
    <property type="match status" value="1"/>
</dbReference>
<keyword evidence="8 11" id="KW-0030">Aminoacyl-tRNA synthetase</keyword>
<dbReference type="OrthoDB" id="15954at2759"/>
<dbReference type="AlphaFoldDB" id="A0A9Q1FAC7"/>
<keyword evidence="17" id="KW-1185">Reference proteome</keyword>
<protein>
    <recommendedName>
        <fullName evidence="3">leucine--tRNA ligase</fullName>
        <ecNumber evidence="3">6.1.1.4</ecNumber>
    </recommendedName>
    <alternativeName>
        <fullName evidence="9">Leucyl-tRNA synthetase</fullName>
    </alternativeName>
</protein>
<dbReference type="CDD" id="cd07958">
    <property type="entry name" value="Anticodon_Ia_Leu_BEm"/>
    <property type="match status" value="1"/>
</dbReference>
<dbReference type="InterPro" id="IPR009008">
    <property type="entry name" value="Val/Leu/Ile-tRNA-synth_edit"/>
</dbReference>
<gene>
    <name evidence="16" type="ORF">SKAU_G00218750</name>
</gene>
<evidence type="ECO:0000256" key="10">
    <source>
        <dbReference type="ARBA" id="ARBA00047469"/>
    </source>
</evidence>
<evidence type="ECO:0000256" key="2">
    <source>
        <dbReference type="ARBA" id="ARBA00005594"/>
    </source>
</evidence>
<feature type="region of interest" description="Disordered" evidence="12">
    <location>
        <begin position="124"/>
        <end position="161"/>
    </location>
</feature>
<dbReference type="GO" id="GO:0002161">
    <property type="term" value="F:aminoacyl-tRNA deacylase activity"/>
    <property type="evidence" value="ECO:0007669"/>
    <property type="project" value="InterPro"/>
</dbReference>
<dbReference type="FunFam" id="1.10.730.10:FF:000011">
    <property type="entry name" value="Leucine--tRNA ligase chloroplastic/mitochondrial"/>
    <property type="match status" value="1"/>
</dbReference>
<dbReference type="InterPro" id="IPR025709">
    <property type="entry name" value="Leu_tRNA-synth_edit"/>
</dbReference>
<dbReference type="Gene3D" id="3.40.50.620">
    <property type="entry name" value="HUPs"/>
    <property type="match status" value="2"/>
</dbReference>
<dbReference type="InterPro" id="IPR009080">
    <property type="entry name" value="tRNAsynth_Ia_anticodon-bd"/>
</dbReference>
<name>A0A9Q1FAC7_SYNKA</name>
<keyword evidence="6 11" id="KW-0067">ATP-binding</keyword>
<evidence type="ECO:0000256" key="4">
    <source>
        <dbReference type="ARBA" id="ARBA00022598"/>
    </source>
</evidence>
<evidence type="ECO:0000259" key="15">
    <source>
        <dbReference type="Pfam" id="PF13603"/>
    </source>
</evidence>
<feature type="domain" description="Aminoacyl-tRNA synthetase class Ia" evidence="13">
    <location>
        <begin position="636"/>
        <end position="792"/>
    </location>
</feature>
<evidence type="ECO:0000256" key="7">
    <source>
        <dbReference type="ARBA" id="ARBA00022917"/>
    </source>
</evidence>
<evidence type="ECO:0000256" key="1">
    <source>
        <dbReference type="ARBA" id="ARBA00004305"/>
    </source>
</evidence>
<dbReference type="GO" id="GO:0005524">
    <property type="term" value="F:ATP binding"/>
    <property type="evidence" value="ECO:0007669"/>
    <property type="project" value="UniProtKB-KW"/>
</dbReference>
<reference evidence="16" key="1">
    <citation type="journal article" date="2023" name="Science">
        <title>Genome structures resolve the early diversification of teleost fishes.</title>
        <authorList>
            <person name="Parey E."/>
            <person name="Louis A."/>
            <person name="Montfort J."/>
            <person name="Bouchez O."/>
            <person name="Roques C."/>
            <person name="Iampietro C."/>
            <person name="Lluch J."/>
            <person name="Castinel A."/>
            <person name="Donnadieu C."/>
            <person name="Desvignes T."/>
            <person name="Floi Bucao C."/>
            <person name="Jouanno E."/>
            <person name="Wen M."/>
            <person name="Mejri S."/>
            <person name="Dirks R."/>
            <person name="Jansen H."/>
            <person name="Henkel C."/>
            <person name="Chen W.J."/>
            <person name="Zahm M."/>
            <person name="Cabau C."/>
            <person name="Klopp C."/>
            <person name="Thompson A.W."/>
            <person name="Robinson-Rechavi M."/>
            <person name="Braasch I."/>
            <person name="Lecointre G."/>
            <person name="Bobe J."/>
            <person name="Postlethwait J.H."/>
            <person name="Berthelot C."/>
            <person name="Roest Crollius H."/>
            <person name="Guiguen Y."/>
        </authorList>
    </citation>
    <scope>NUCLEOTIDE SEQUENCE</scope>
    <source>
        <strain evidence="16">WJC10195</strain>
    </source>
</reference>
<dbReference type="Proteomes" id="UP001152622">
    <property type="component" value="Chromosome 7"/>
</dbReference>
<evidence type="ECO:0000313" key="17">
    <source>
        <dbReference type="Proteomes" id="UP001152622"/>
    </source>
</evidence>
<evidence type="ECO:0000313" key="16">
    <source>
        <dbReference type="EMBL" id="KAJ8354308.1"/>
    </source>
</evidence>
<dbReference type="NCBIfam" id="TIGR00396">
    <property type="entry name" value="leuS_bact"/>
    <property type="match status" value="1"/>
</dbReference>
<dbReference type="InterPro" id="IPR013155">
    <property type="entry name" value="M/V/L/I-tRNA-synth_anticd-bd"/>
</dbReference>
<organism evidence="16 17">
    <name type="scientific">Synaphobranchus kaupii</name>
    <name type="common">Kaup's arrowtooth eel</name>
    <dbReference type="NCBI Taxonomy" id="118154"/>
    <lineage>
        <taxon>Eukaryota</taxon>
        <taxon>Metazoa</taxon>
        <taxon>Chordata</taxon>
        <taxon>Craniata</taxon>
        <taxon>Vertebrata</taxon>
        <taxon>Euteleostomi</taxon>
        <taxon>Actinopterygii</taxon>
        <taxon>Neopterygii</taxon>
        <taxon>Teleostei</taxon>
        <taxon>Anguilliformes</taxon>
        <taxon>Synaphobranchidae</taxon>
        <taxon>Synaphobranchus</taxon>
    </lineage>
</organism>
<dbReference type="GO" id="GO:0004823">
    <property type="term" value="F:leucine-tRNA ligase activity"/>
    <property type="evidence" value="ECO:0007669"/>
    <property type="project" value="UniProtKB-EC"/>
</dbReference>
<dbReference type="FunFam" id="3.40.50.620:FF:000100">
    <property type="entry name" value="probable leucine--tRNA ligase, mitochondrial"/>
    <property type="match status" value="1"/>
</dbReference>
<evidence type="ECO:0000256" key="3">
    <source>
        <dbReference type="ARBA" id="ARBA00013164"/>
    </source>
</evidence>
<comment type="similarity">
    <text evidence="2 11">Belongs to the class-I aminoacyl-tRNA synthetase family.</text>
</comment>
<feature type="domain" description="Methionyl/Valyl/Leucyl/Isoleucyl-tRNA synthetase anticodon-binding" evidence="14">
    <location>
        <begin position="919"/>
        <end position="1040"/>
    </location>
</feature>